<keyword evidence="1" id="KW-0732">Signal</keyword>
<evidence type="ECO:0000313" key="3">
    <source>
        <dbReference type="Proteomes" id="UP000249723"/>
    </source>
</evidence>
<protein>
    <submittedName>
        <fullName evidence="2">BZ3500_MvSof-1268-A1-R1_Chr1-2g01490 protein</fullName>
    </submittedName>
</protein>
<dbReference type="AlphaFoldDB" id="A0A2X0KYE4"/>
<feature type="signal peptide" evidence="1">
    <location>
        <begin position="1"/>
        <end position="24"/>
    </location>
</feature>
<reference evidence="3" key="1">
    <citation type="submission" date="2016-10" db="EMBL/GenBank/DDBJ databases">
        <authorList>
            <person name="Jeantristanb JTB J.-T."/>
            <person name="Ricardo R."/>
        </authorList>
    </citation>
    <scope>NUCLEOTIDE SEQUENCE [LARGE SCALE GENOMIC DNA]</scope>
</reference>
<name>A0A2X0KYE4_9BASI</name>
<dbReference type="Proteomes" id="UP000249723">
    <property type="component" value="Unassembled WGS sequence"/>
</dbReference>
<organism evidence="2 3">
    <name type="scientific">Microbotryum saponariae</name>
    <dbReference type="NCBI Taxonomy" id="289078"/>
    <lineage>
        <taxon>Eukaryota</taxon>
        <taxon>Fungi</taxon>
        <taxon>Dikarya</taxon>
        <taxon>Basidiomycota</taxon>
        <taxon>Pucciniomycotina</taxon>
        <taxon>Microbotryomycetes</taxon>
        <taxon>Microbotryales</taxon>
        <taxon>Microbotryaceae</taxon>
        <taxon>Microbotryum</taxon>
    </lineage>
</organism>
<proteinExistence type="predicted"/>
<feature type="chain" id="PRO_5030060112" evidence="1">
    <location>
        <begin position="25"/>
        <end position="153"/>
    </location>
</feature>
<evidence type="ECO:0000313" key="2">
    <source>
        <dbReference type="EMBL" id="SCZ91561.1"/>
    </source>
</evidence>
<dbReference type="EMBL" id="FMWP01000015">
    <property type="protein sequence ID" value="SCZ91561.1"/>
    <property type="molecule type" value="Genomic_DNA"/>
</dbReference>
<evidence type="ECO:0000256" key="1">
    <source>
        <dbReference type="SAM" id="SignalP"/>
    </source>
</evidence>
<gene>
    <name evidence="2" type="ORF">BZ3500_MVSOF-1268-A1-R1_CHR1-2G01490</name>
</gene>
<keyword evidence="3" id="KW-1185">Reference proteome</keyword>
<sequence>MLIMRYLHWQVLVMWGTSLSLAWGQTVTNGTVMSASGNITETNSARVASTGFSTVSLTSLSTATLVNGTSASALSSPVAAATTTSNFSRPIIATTPAEFSNTAFTAVAPGATGTVVSGPNDSYIAAALPQRKVPFSMMVLGLSICARLIFFQG</sequence>
<accession>A0A2X0KYE4</accession>